<dbReference type="OMA" id="WIPGEPR"/>
<dbReference type="PROSITE" id="PS50862">
    <property type="entry name" value="AA_TRNA_LIGASE_II"/>
    <property type="match status" value="1"/>
</dbReference>
<dbReference type="SUPFAM" id="SSF55681">
    <property type="entry name" value="Class II aaRS and biotin synthetases"/>
    <property type="match status" value="1"/>
</dbReference>
<dbReference type="GO" id="GO:0005524">
    <property type="term" value="F:ATP binding"/>
    <property type="evidence" value="ECO:0007669"/>
    <property type="project" value="UniProtKB-KW"/>
</dbReference>
<evidence type="ECO:0000313" key="17">
    <source>
        <dbReference type="EMBL" id="KAA0168032.1"/>
    </source>
</evidence>
<dbReference type="InterPro" id="IPR004365">
    <property type="entry name" value="NA-bd_OB_tRNA"/>
</dbReference>
<comment type="catalytic activity">
    <reaction evidence="11 12">
        <text>tRNA(Lys) + L-lysine + ATP = L-lysyl-tRNA(Lys) + AMP + diphosphate</text>
        <dbReference type="Rhea" id="RHEA:20792"/>
        <dbReference type="Rhea" id="RHEA-COMP:9696"/>
        <dbReference type="Rhea" id="RHEA-COMP:9697"/>
        <dbReference type="ChEBI" id="CHEBI:30616"/>
        <dbReference type="ChEBI" id="CHEBI:32551"/>
        <dbReference type="ChEBI" id="CHEBI:33019"/>
        <dbReference type="ChEBI" id="CHEBI:78442"/>
        <dbReference type="ChEBI" id="CHEBI:78529"/>
        <dbReference type="ChEBI" id="CHEBI:456215"/>
        <dbReference type="EC" id="6.1.1.6"/>
    </reaction>
</comment>
<dbReference type="NCBIfam" id="NF001756">
    <property type="entry name" value="PRK00484.1"/>
    <property type="match status" value="1"/>
</dbReference>
<protein>
    <recommendedName>
        <fullName evidence="3 12">Lysine--tRNA ligase</fullName>
        <ecNumber evidence="3 12">6.1.1.6</ecNumber>
    </recommendedName>
    <alternativeName>
        <fullName evidence="10 12">Lysyl-tRNA synthetase</fullName>
    </alternativeName>
</protein>
<dbReference type="GO" id="GO:0004824">
    <property type="term" value="F:lysine-tRNA ligase activity"/>
    <property type="evidence" value="ECO:0007669"/>
    <property type="project" value="UniProtKB-EC"/>
</dbReference>
<evidence type="ECO:0000256" key="10">
    <source>
        <dbReference type="ARBA" id="ARBA00030563"/>
    </source>
</evidence>
<dbReference type="InterPro" id="IPR018149">
    <property type="entry name" value="Lys-tRNA-synth_II_C"/>
</dbReference>
<dbReference type="InterPro" id="IPR036282">
    <property type="entry name" value="Glutathione-S-Trfase_C_sf"/>
</dbReference>
<dbReference type="InterPro" id="IPR045864">
    <property type="entry name" value="aa-tRNA-synth_II/BPL/LPL"/>
</dbReference>
<evidence type="ECO:0000256" key="6">
    <source>
        <dbReference type="ARBA" id="ARBA00022741"/>
    </source>
</evidence>
<evidence type="ECO:0000256" key="9">
    <source>
        <dbReference type="ARBA" id="ARBA00023146"/>
    </source>
</evidence>
<evidence type="ECO:0000256" key="4">
    <source>
        <dbReference type="ARBA" id="ARBA00022490"/>
    </source>
</evidence>
<comment type="similarity">
    <text evidence="2">Belongs to the class-II aminoacyl-tRNA synthetase family.</text>
</comment>
<dbReference type="InterPro" id="IPR002313">
    <property type="entry name" value="Lys-tRNA-ligase_II"/>
</dbReference>
<dbReference type="EMBL" id="VLTO01000009">
    <property type="protein sequence ID" value="KAA0176196.1"/>
    <property type="molecule type" value="Genomic_DNA"/>
</dbReference>
<evidence type="ECO:0000256" key="7">
    <source>
        <dbReference type="ARBA" id="ARBA00022840"/>
    </source>
</evidence>
<evidence type="ECO:0000256" key="2">
    <source>
        <dbReference type="ARBA" id="ARBA00008226"/>
    </source>
</evidence>
<comment type="subcellular location">
    <subcellularLocation>
        <location evidence="1">Cytoplasm</location>
    </subcellularLocation>
</comment>
<organism evidence="16 21">
    <name type="scientific">Cafeteria roenbergensis</name>
    <name type="common">Marine flagellate</name>
    <dbReference type="NCBI Taxonomy" id="33653"/>
    <lineage>
        <taxon>Eukaryota</taxon>
        <taxon>Sar</taxon>
        <taxon>Stramenopiles</taxon>
        <taxon>Bigyra</taxon>
        <taxon>Opalozoa</taxon>
        <taxon>Bicosoecida</taxon>
        <taxon>Cafeteriaceae</taxon>
        <taxon>Cafeteria</taxon>
    </lineage>
</organism>
<accession>A0A5A8CYM2</accession>
<evidence type="ECO:0000313" key="18">
    <source>
        <dbReference type="EMBL" id="KAA0176196.1"/>
    </source>
</evidence>
<dbReference type="EMBL" id="VLTM01000003">
    <property type="protein sequence ID" value="KAA0168032.1"/>
    <property type="molecule type" value="Genomic_DNA"/>
</dbReference>
<dbReference type="InterPro" id="IPR034762">
    <property type="entry name" value="Lys-tRNA-ligase_II_bac/euk"/>
</dbReference>
<dbReference type="Gene3D" id="2.40.50.140">
    <property type="entry name" value="Nucleic acid-binding proteins"/>
    <property type="match status" value="1"/>
</dbReference>
<keyword evidence="20" id="KW-1185">Reference proteome</keyword>
<dbReference type="PANTHER" id="PTHR42918">
    <property type="entry name" value="LYSYL-TRNA SYNTHETASE"/>
    <property type="match status" value="1"/>
</dbReference>
<dbReference type="Gene3D" id="3.30.930.10">
    <property type="entry name" value="Bira Bifunctional Protein, Domain 2"/>
    <property type="match status" value="1"/>
</dbReference>
<dbReference type="AlphaFoldDB" id="A0A5A8CYM2"/>
<dbReference type="Proteomes" id="UP000325113">
    <property type="component" value="Unassembled WGS sequence"/>
</dbReference>
<keyword evidence="5" id="KW-0436">Ligase</keyword>
<evidence type="ECO:0000256" key="13">
    <source>
        <dbReference type="SAM" id="MobiDB-lite"/>
    </source>
</evidence>
<feature type="domain" description="Aminoacyl-transfer RNA synthetases class-II family profile" evidence="14">
    <location>
        <begin position="226"/>
        <end position="558"/>
    </location>
</feature>
<dbReference type="Pfam" id="PF00152">
    <property type="entry name" value="tRNA-synt_2"/>
    <property type="match status" value="1"/>
</dbReference>
<evidence type="ECO:0000256" key="8">
    <source>
        <dbReference type="ARBA" id="ARBA00022917"/>
    </source>
</evidence>
<dbReference type="EC" id="6.1.1.6" evidence="3 12"/>
<dbReference type="CDD" id="cd04322">
    <property type="entry name" value="LysRS_N"/>
    <property type="match status" value="1"/>
</dbReference>
<dbReference type="FunFam" id="2.40.50.140:FF:000050">
    <property type="entry name" value="Lysine--tRNA ligase"/>
    <property type="match status" value="1"/>
</dbReference>
<gene>
    <name evidence="18" type="ORF">FNF27_02253</name>
    <name evidence="16" type="ORF">FNF28_06474</name>
    <name evidence="15" type="ORF">FNF29_02402</name>
    <name evidence="17" type="ORF">FNF31_00531</name>
</gene>
<evidence type="ECO:0000313" key="21">
    <source>
        <dbReference type="Proteomes" id="UP000324907"/>
    </source>
</evidence>
<dbReference type="CDD" id="cd00775">
    <property type="entry name" value="LysRS_core"/>
    <property type="match status" value="1"/>
</dbReference>
<feature type="region of interest" description="Disordered" evidence="13">
    <location>
        <begin position="1"/>
        <end position="23"/>
    </location>
</feature>
<evidence type="ECO:0000313" key="20">
    <source>
        <dbReference type="Proteomes" id="UP000323011"/>
    </source>
</evidence>
<dbReference type="InterPro" id="IPR006195">
    <property type="entry name" value="aa-tRNA-synth_II"/>
</dbReference>
<sequence length="656" mass="71601">MADATAELPPLDEPGLSKNELKRRMKLHAKAAKKAAAGGNSSSGPAAAKVDETTLSAHEYKAFRLGMLAEWEKAGVNPYPHKFEVTISFTKFAAKYGALKAGESSDEVVSIAGRVMNIRASSKKLNFYDVYSEGFKLQSMCNFRNFADADQFKFFSENVRRGDIVGLTGVAVRTTAGELSIAPTGAQILSPCLHNIPAMGTLKDSETRFRQRYLDLMVTPSTRRNFIIRSQVVNHVRRFLDSSGFLEVETPMMNMIAGGATAKPFITHHNALHMDLFMRIAPELYLKMLVVGGLDRVYEIGRQFRNEQIDLTHNPEFTTCEFYMAYADYHDLIEMTEQLISTMVLAIHGTHKIKYHPEGHGEGKPEIEIDFTPPFKRVPMVKGVEDAGGFSIPRPLEGEECRAFLDAKCAELDLDVPEPRSTARLLDKLVGHFIEDNITTKPTFICDHPELMSPLAKYHRAEKGLTERFELFIAGKEICNAYTELNNPMVQRERFVEQMGAKAGGDDEAQSHDEGFCTALEYGLPPTGGWGMGIDRMAMFLSDNSNIKEVLLFPAMKPDTSTGAADLATAEGVAALEKRMSGTGTVFIAGDTPSAADARTFEALRGAPADAIAAAPWVKRWFALVGLFTADVRAAWGSAPAGAGAAAAAASSAGSA</sequence>
<dbReference type="InterPro" id="IPR004364">
    <property type="entry name" value="Aa-tRNA-synt_II"/>
</dbReference>
<evidence type="ECO:0000256" key="3">
    <source>
        <dbReference type="ARBA" id="ARBA00013166"/>
    </source>
</evidence>
<dbReference type="SUPFAM" id="SSF47616">
    <property type="entry name" value="GST C-terminal domain-like"/>
    <property type="match status" value="1"/>
</dbReference>
<evidence type="ECO:0000313" key="15">
    <source>
        <dbReference type="EMBL" id="KAA0154525.1"/>
    </source>
</evidence>
<evidence type="ECO:0000313" key="22">
    <source>
        <dbReference type="Proteomes" id="UP000325113"/>
    </source>
</evidence>
<reference evidence="19 20" key="1">
    <citation type="submission" date="2019-07" db="EMBL/GenBank/DDBJ databases">
        <title>Genomes of Cafeteria roenbergensis.</title>
        <authorList>
            <person name="Fischer M.G."/>
            <person name="Hackl T."/>
            <person name="Roman M."/>
        </authorList>
    </citation>
    <scope>NUCLEOTIDE SEQUENCE [LARGE SCALE GENOMIC DNA]</scope>
    <source>
        <strain evidence="15 20">BVI</strain>
        <strain evidence="17 22">Cflag</strain>
        <strain evidence="18 19">E4-10P</strain>
        <strain evidence="16 21">RCC970-E3</strain>
    </source>
</reference>
<keyword evidence="4" id="KW-0963">Cytoplasm</keyword>
<dbReference type="Proteomes" id="UP000324907">
    <property type="component" value="Unassembled WGS sequence"/>
</dbReference>
<dbReference type="GO" id="GO:0006430">
    <property type="term" value="P:lysyl-tRNA aminoacylation"/>
    <property type="evidence" value="ECO:0007669"/>
    <property type="project" value="InterPro"/>
</dbReference>
<dbReference type="InterPro" id="IPR044136">
    <property type="entry name" value="Lys-tRNA-ligase_II_N"/>
</dbReference>
<evidence type="ECO:0000313" key="19">
    <source>
        <dbReference type="Proteomes" id="UP000322899"/>
    </source>
</evidence>
<dbReference type="Pfam" id="PF01336">
    <property type="entry name" value="tRNA_anti-codon"/>
    <property type="match status" value="1"/>
</dbReference>
<dbReference type="InterPro" id="IPR012340">
    <property type="entry name" value="NA-bd_OB-fold"/>
</dbReference>
<dbReference type="Proteomes" id="UP000323011">
    <property type="component" value="Unassembled WGS sequence"/>
</dbReference>
<dbReference type="HAMAP" id="MF_00252">
    <property type="entry name" value="Lys_tRNA_synth_class2"/>
    <property type="match status" value="1"/>
</dbReference>
<keyword evidence="6" id="KW-0547">Nucleotide-binding</keyword>
<evidence type="ECO:0000256" key="12">
    <source>
        <dbReference type="RuleBase" id="RU003748"/>
    </source>
</evidence>
<dbReference type="OrthoDB" id="21243at2759"/>
<keyword evidence="7" id="KW-0067">ATP-binding</keyword>
<dbReference type="PRINTS" id="PR00982">
    <property type="entry name" value="TRNASYNTHLYS"/>
</dbReference>
<dbReference type="SUPFAM" id="SSF50249">
    <property type="entry name" value="Nucleic acid-binding proteins"/>
    <property type="match status" value="1"/>
</dbReference>
<keyword evidence="8" id="KW-0648">Protein biosynthesis</keyword>
<proteinExistence type="inferred from homology"/>
<evidence type="ECO:0000256" key="11">
    <source>
        <dbReference type="ARBA" id="ARBA00048573"/>
    </source>
</evidence>
<dbReference type="PANTHER" id="PTHR42918:SF9">
    <property type="entry name" value="LYSINE--TRNA LIGASE"/>
    <property type="match status" value="1"/>
</dbReference>
<dbReference type="PIRSF" id="PIRSF039101">
    <property type="entry name" value="LysRS2"/>
    <property type="match status" value="1"/>
</dbReference>
<dbReference type="FunFam" id="3.30.930.10:FF:000238">
    <property type="entry name" value="Lysine--tRNA ligase"/>
    <property type="match status" value="1"/>
</dbReference>
<dbReference type="GO" id="GO:0005829">
    <property type="term" value="C:cytosol"/>
    <property type="evidence" value="ECO:0007669"/>
    <property type="project" value="TreeGrafter"/>
</dbReference>
<evidence type="ECO:0000256" key="1">
    <source>
        <dbReference type="ARBA" id="ARBA00004496"/>
    </source>
</evidence>
<evidence type="ECO:0000256" key="5">
    <source>
        <dbReference type="ARBA" id="ARBA00022598"/>
    </source>
</evidence>
<dbReference type="NCBIfam" id="TIGR00499">
    <property type="entry name" value="lysS_bact"/>
    <property type="match status" value="1"/>
</dbReference>
<evidence type="ECO:0000259" key="14">
    <source>
        <dbReference type="PROSITE" id="PS50862"/>
    </source>
</evidence>
<comment type="caution">
    <text evidence="16">The sequence shown here is derived from an EMBL/GenBank/DDBJ whole genome shotgun (WGS) entry which is preliminary data.</text>
</comment>
<evidence type="ECO:0000313" key="16">
    <source>
        <dbReference type="EMBL" id="KAA0157898.1"/>
    </source>
</evidence>
<dbReference type="Proteomes" id="UP000322899">
    <property type="component" value="Unassembled WGS sequence"/>
</dbReference>
<dbReference type="GO" id="GO:0000049">
    <property type="term" value="F:tRNA binding"/>
    <property type="evidence" value="ECO:0007669"/>
    <property type="project" value="TreeGrafter"/>
</dbReference>
<keyword evidence="9" id="KW-0030">Aminoacyl-tRNA synthetase</keyword>
<name>A0A5A8CYM2_CAFRO</name>
<dbReference type="EMBL" id="VLTN01000011">
    <property type="protein sequence ID" value="KAA0154525.1"/>
    <property type="molecule type" value="Genomic_DNA"/>
</dbReference>
<dbReference type="EMBL" id="VLTL01000163">
    <property type="protein sequence ID" value="KAA0157898.1"/>
    <property type="molecule type" value="Genomic_DNA"/>
</dbReference>